<dbReference type="AlphaFoldDB" id="A0A9J6PLN7"/>
<dbReference type="Proteomes" id="UP001055804">
    <property type="component" value="Unassembled WGS sequence"/>
</dbReference>
<accession>A0A9J6PLN7</accession>
<proteinExistence type="predicted"/>
<dbReference type="RefSeq" id="WP_269333523.1">
    <property type="nucleotide sequence ID" value="NZ_JAMZFT010000003.1"/>
</dbReference>
<organism evidence="1 2">
    <name type="scientific">Futiania mangrovi</name>
    <dbReference type="NCBI Taxonomy" id="2959716"/>
    <lineage>
        <taxon>Bacteria</taxon>
        <taxon>Pseudomonadati</taxon>
        <taxon>Pseudomonadota</taxon>
        <taxon>Alphaproteobacteria</taxon>
        <taxon>Futianiales</taxon>
        <taxon>Futianiaceae</taxon>
        <taxon>Futiania</taxon>
    </lineage>
</organism>
<name>A0A9J6PLN7_9PROT</name>
<reference evidence="1" key="1">
    <citation type="submission" date="2022-06" db="EMBL/GenBank/DDBJ databases">
        <title>Isolation and Genomics of Futiania mangrovii gen. nov., sp. nov., a Rare and Metabolically-versatile member in the Class Alphaproteobacteria.</title>
        <authorList>
            <person name="Liu L."/>
            <person name="Huang W.-C."/>
            <person name="Pan J."/>
            <person name="Li J."/>
            <person name="Huang Y."/>
            <person name="Du H."/>
            <person name="Liu Y."/>
            <person name="Li M."/>
        </authorList>
    </citation>
    <scope>NUCLEOTIDE SEQUENCE</scope>
    <source>
        <strain evidence="1">FT118</strain>
    </source>
</reference>
<keyword evidence="2" id="KW-1185">Reference proteome</keyword>
<gene>
    <name evidence="1" type="ORF">NJQ99_14145</name>
</gene>
<comment type="caution">
    <text evidence="1">The sequence shown here is derived from an EMBL/GenBank/DDBJ whole genome shotgun (WGS) entry which is preliminary data.</text>
</comment>
<sequence>MTTTDLSTASLPYLPEDVNGDDFAAAFAAAPAGGPDLIANADEEDVFCRSQLDYIKDLSFRMNLSMGLAESAKADGDKTALRNALLSVRTLAALASDACQAFEAICSGPYSDLTDEERREAIRLCNDVYQTERMADRMLFQLEQEGPRGVNLEPMVGLLSNIGDGLKQVGTALGMGALWFLQQVFRRPGAV</sequence>
<protein>
    <submittedName>
        <fullName evidence="1">Uncharacterized protein</fullName>
    </submittedName>
</protein>
<evidence type="ECO:0000313" key="1">
    <source>
        <dbReference type="EMBL" id="MCP1337559.1"/>
    </source>
</evidence>
<evidence type="ECO:0000313" key="2">
    <source>
        <dbReference type="Proteomes" id="UP001055804"/>
    </source>
</evidence>
<dbReference type="EMBL" id="JAMZFT010000003">
    <property type="protein sequence ID" value="MCP1337559.1"/>
    <property type="molecule type" value="Genomic_DNA"/>
</dbReference>